<feature type="region of interest" description="Disordered" evidence="7">
    <location>
        <begin position="26"/>
        <end position="63"/>
    </location>
</feature>
<dbReference type="Pfam" id="PF13416">
    <property type="entry name" value="SBP_bac_8"/>
    <property type="match status" value="1"/>
</dbReference>
<dbReference type="GO" id="GO:0015768">
    <property type="term" value="P:maltose transport"/>
    <property type="evidence" value="ECO:0007669"/>
    <property type="project" value="TreeGrafter"/>
</dbReference>
<comment type="caution">
    <text evidence="8">The sequence shown here is derived from an EMBL/GenBank/DDBJ whole genome shotgun (WGS) entry which is preliminary data.</text>
</comment>
<keyword evidence="6" id="KW-0449">Lipoprotein</keyword>
<feature type="signal peptide" evidence="6">
    <location>
        <begin position="1"/>
        <end position="22"/>
    </location>
</feature>
<evidence type="ECO:0000256" key="1">
    <source>
        <dbReference type="ARBA" id="ARBA00008520"/>
    </source>
</evidence>
<dbReference type="GO" id="GO:0015144">
    <property type="term" value="F:carbohydrate transmembrane transporter activity"/>
    <property type="evidence" value="ECO:0007669"/>
    <property type="project" value="InterPro"/>
</dbReference>
<keyword evidence="9" id="KW-1185">Reference proteome</keyword>
<gene>
    <name evidence="8" type="ORF">SAMN05444126_12043</name>
</gene>
<keyword evidence="3 6" id="KW-0762">Sugar transport</keyword>
<dbReference type="AlphaFoldDB" id="A0A1H9VG43"/>
<comment type="similarity">
    <text evidence="1 6">Belongs to the bacterial solute-binding protein 1 family.</text>
</comment>
<evidence type="ECO:0000256" key="7">
    <source>
        <dbReference type="SAM" id="MobiDB-lite"/>
    </source>
</evidence>
<comment type="subcellular location">
    <subcellularLocation>
        <location evidence="6">Cell membrane</location>
        <topology evidence="6">Lipid-anchor</topology>
    </subcellularLocation>
</comment>
<dbReference type="OrthoDB" id="9766758at2"/>
<dbReference type="InterPro" id="IPR006059">
    <property type="entry name" value="SBP"/>
</dbReference>
<reference evidence="9" key="1">
    <citation type="submission" date="2016-10" db="EMBL/GenBank/DDBJ databases">
        <authorList>
            <person name="de Groot N.N."/>
        </authorList>
    </citation>
    <scope>NUCLEOTIDE SEQUENCE [LARGE SCALE GENOMIC DNA]</scope>
    <source>
        <strain evidence="9">10nlg</strain>
    </source>
</reference>
<feature type="compositionally biased region" description="Low complexity" evidence="7">
    <location>
        <begin position="33"/>
        <end position="48"/>
    </location>
</feature>
<name>A0A1H9VG43_9BACI</name>
<keyword evidence="2 6" id="KW-0813">Transport</keyword>
<feature type="chain" id="PRO_5039754463" description="Maltodextrin-binding protein" evidence="6">
    <location>
        <begin position="23"/>
        <end position="440"/>
    </location>
</feature>
<evidence type="ECO:0000313" key="9">
    <source>
        <dbReference type="Proteomes" id="UP000199318"/>
    </source>
</evidence>
<proteinExistence type="inferred from homology"/>
<dbReference type="GO" id="GO:0055052">
    <property type="term" value="C:ATP-binding cassette (ABC) transporter complex, substrate-binding subunit-containing"/>
    <property type="evidence" value="ECO:0007669"/>
    <property type="project" value="TreeGrafter"/>
</dbReference>
<dbReference type="EMBL" id="FOGV01000020">
    <property type="protein sequence ID" value="SES20521.1"/>
    <property type="molecule type" value="Genomic_DNA"/>
</dbReference>
<dbReference type="GO" id="GO:1901982">
    <property type="term" value="F:maltose binding"/>
    <property type="evidence" value="ECO:0007669"/>
    <property type="project" value="TreeGrafter"/>
</dbReference>
<dbReference type="STRING" id="1464123.SAMN05444126_12043"/>
<dbReference type="RefSeq" id="WP_093073759.1">
    <property type="nucleotide sequence ID" value="NZ_BJVE01000034.1"/>
</dbReference>
<dbReference type="SUPFAM" id="SSF53850">
    <property type="entry name" value="Periplasmic binding protein-like II"/>
    <property type="match status" value="1"/>
</dbReference>
<evidence type="ECO:0000256" key="6">
    <source>
        <dbReference type="RuleBase" id="RU365005"/>
    </source>
</evidence>
<dbReference type="InterPro" id="IPR006060">
    <property type="entry name" value="Maltose/Cyclodextrin-bd"/>
</dbReference>
<protein>
    <recommendedName>
        <fullName evidence="5 6">Maltodextrin-binding protein</fullName>
    </recommendedName>
</protein>
<evidence type="ECO:0000256" key="2">
    <source>
        <dbReference type="ARBA" id="ARBA00022448"/>
    </source>
</evidence>
<dbReference type="PANTHER" id="PTHR30061">
    <property type="entry name" value="MALTOSE-BINDING PERIPLASMIC PROTEIN"/>
    <property type="match status" value="1"/>
</dbReference>
<dbReference type="Proteomes" id="UP000199318">
    <property type="component" value="Unassembled WGS sequence"/>
</dbReference>
<dbReference type="PRINTS" id="PR00181">
    <property type="entry name" value="MALTOSEBP"/>
</dbReference>
<keyword evidence="6" id="KW-1003">Cell membrane</keyword>
<dbReference type="Gene3D" id="3.40.190.10">
    <property type="entry name" value="Periplasmic binding protein-like II"/>
    <property type="match status" value="2"/>
</dbReference>
<sequence length="440" mass="48421">MFKSKSLLKSLTVVSALSVGLAACGNDADENNDPANEGNNANDNAANDNGDEAAADEEAPEAPEELTMWVNDEESQLEAYGNIVEGFEEEHGIEVDITEYSMLDQTEGMSLDGPAGQGPDLFFQPHDRMGDVALQGLARALDLTDDQQERLEGYNPEAVESFSYEGEQYGIPAVVETYALFYNQSMVDEAPENLDELNEMAEELTDDDTYGFMMDATDFYFTYPFLTAHGGYVFAQDDDGVYDPEDIGLNEEGVVEGAEMIQSWYQDGPIPDGADGDAVDGTFTTGDTAMVVSGPWNVPFYSDELGDDLGVSKLPAAEEGGDPVTSFSGNKGWLVNEYTEEEYWATELALYITNAESSEEYFETAQELPAHEDVEIDDEFFEPIFAQTEYTQPMPNIPEMSQVWDPMADALEFISQGDDPQEVLDEAVEQIHTEIGIMNQ</sequence>
<evidence type="ECO:0000313" key="8">
    <source>
        <dbReference type="EMBL" id="SES20521.1"/>
    </source>
</evidence>
<dbReference type="GO" id="GO:0042956">
    <property type="term" value="P:maltodextrin transmembrane transport"/>
    <property type="evidence" value="ECO:0007669"/>
    <property type="project" value="TreeGrafter"/>
</dbReference>
<feature type="compositionally biased region" description="Acidic residues" evidence="7">
    <location>
        <begin position="49"/>
        <end position="63"/>
    </location>
</feature>
<evidence type="ECO:0000256" key="3">
    <source>
        <dbReference type="ARBA" id="ARBA00022597"/>
    </source>
</evidence>
<organism evidence="8 9">
    <name type="scientific">Salisediminibacterium halotolerans</name>
    <dbReference type="NCBI Taxonomy" id="517425"/>
    <lineage>
        <taxon>Bacteria</taxon>
        <taxon>Bacillati</taxon>
        <taxon>Bacillota</taxon>
        <taxon>Bacilli</taxon>
        <taxon>Bacillales</taxon>
        <taxon>Bacillaceae</taxon>
        <taxon>Salisediminibacterium</taxon>
    </lineage>
</organism>
<evidence type="ECO:0000256" key="5">
    <source>
        <dbReference type="ARBA" id="ARBA00030303"/>
    </source>
</evidence>
<dbReference type="InterPro" id="IPR006061">
    <property type="entry name" value="SBP_1_CS"/>
</dbReference>
<dbReference type="PROSITE" id="PS01037">
    <property type="entry name" value="SBP_BACTERIAL_1"/>
    <property type="match status" value="1"/>
</dbReference>
<dbReference type="PROSITE" id="PS51257">
    <property type="entry name" value="PROKAR_LIPOPROTEIN"/>
    <property type="match status" value="1"/>
</dbReference>
<keyword evidence="6" id="KW-0472">Membrane</keyword>
<keyword evidence="4 6" id="KW-0732">Signal</keyword>
<dbReference type="PANTHER" id="PTHR30061:SF50">
    <property type="entry name" value="MALTOSE_MALTODEXTRIN-BINDING PERIPLASMIC PROTEIN"/>
    <property type="match status" value="1"/>
</dbReference>
<evidence type="ECO:0000256" key="4">
    <source>
        <dbReference type="ARBA" id="ARBA00022729"/>
    </source>
</evidence>
<accession>A0A1H9VG43</accession>